<organism evidence="1 2">
    <name type="scientific">Geojedonia litorea</name>
    <dbReference type="NCBI Taxonomy" id="1268269"/>
    <lineage>
        <taxon>Bacteria</taxon>
        <taxon>Pseudomonadati</taxon>
        <taxon>Bacteroidota</taxon>
        <taxon>Flavobacteriia</taxon>
        <taxon>Flavobacteriales</taxon>
        <taxon>Flavobacteriaceae</taxon>
        <taxon>Geojedonia</taxon>
    </lineage>
</organism>
<dbReference type="Proteomes" id="UP001595953">
    <property type="component" value="Unassembled WGS sequence"/>
</dbReference>
<dbReference type="SUPFAM" id="SSF54427">
    <property type="entry name" value="NTF2-like"/>
    <property type="match status" value="1"/>
</dbReference>
<reference evidence="2" key="1">
    <citation type="journal article" date="2019" name="Int. J. Syst. Evol. Microbiol.">
        <title>The Global Catalogue of Microorganisms (GCM) 10K type strain sequencing project: providing services to taxonomists for standard genome sequencing and annotation.</title>
        <authorList>
            <consortium name="The Broad Institute Genomics Platform"/>
            <consortium name="The Broad Institute Genome Sequencing Center for Infectious Disease"/>
            <person name="Wu L."/>
            <person name="Ma J."/>
        </authorList>
    </citation>
    <scope>NUCLEOTIDE SEQUENCE [LARGE SCALE GENOMIC DNA]</scope>
    <source>
        <strain evidence="2">CCUG 63682</strain>
    </source>
</reference>
<protein>
    <submittedName>
        <fullName evidence="1">Ester cyclase</fullName>
    </submittedName>
</protein>
<comment type="caution">
    <text evidence="1">The sequence shown here is derived from an EMBL/GenBank/DDBJ whole genome shotgun (WGS) entry which is preliminary data.</text>
</comment>
<evidence type="ECO:0000313" key="2">
    <source>
        <dbReference type="Proteomes" id="UP001595953"/>
    </source>
</evidence>
<evidence type="ECO:0000313" key="1">
    <source>
        <dbReference type="EMBL" id="MFC4721010.1"/>
    </source>
</evidence>
<accession>A0ABV9N201</accession>
<dbReference type="EMBL" id="JBHSGP010000004">
    <property type="protein sequence ID" value="MFC4721010.1"/>
    <property type="molecule type" value="Genomic_DNA"/>
</dbReference>
<keyword evidence="2" id="KW-1185">Reference proteome</keyword>
<dbReference type="Gene3D" id="3.10.450.50">
    <property type="match status" value="1"/>
</dbReference>
<proteinExistence type="predicted"/>
<dbReference type="RefSeq" id="WP_387960299.1">
    <property type="nucleotide sequence ID" value="NZ_JBHSGP010000004.1"/>
</dbReference>
<dbReference type="InterPro" id="IPR009959">
    <property type="entry name" value="Cyclase_SnoaL-like"/>
</dbReference>
<sequence length="151" mass="17614">MNQKLTNSLIRTPEALVTEFFDRVWHHPHELDAIDELMTEDYVITTAGKEIKGRNAFKKWVGEFHQQLLEATTESVDIFFNERKDKVVSRWVCSGKNNGLFGLDPDHRFISFSGIAIWSVRDNRLSECWAERSAYELYQNLISGKKENDFV</sequence>
<dbReference type="InterPro" id="IPR032710">
    <property type="entry name" value="NTF2-like_dom_sf"/>
</dbReference>
<dbReference type="Pfam" id="PF07366">
    <property type="entry name" value="SnoaL"/>
    <property type="match status" value="1"/>
</dbReference>
<gene>
    <name evidence="1" type="ORF">ACFO5O_01650</name>
</gene>
<name>A0ABV9N201_9FLAO</name>